<evidence type="ECO:0000256" key="1">
    <source>
        <dbReference type="ARBA" id="ARBA00008779"/>
    </source>
</evidence>
<dbReference type="Pfam" id="PF00884">
    <property type="entry name" value="Sulfatase"/>
    <property type="match status" value="1"/>
</dbReference>
<dbReference type="RefSeq" id="WP_340522224.1">
    <property type="nucleotide sequence ID" value="NZ_FMSH01000104.1"/>
</dbReference>
<keyword evidence="4" id="KW-0106">Calcium</keyword>
<comment type="similarity">
    <text evidence="1">Belongs to the sulfatase family.</text>
</comment>
<dbReference type="Gene3D" id="3.40.720.10">
    <property type="entry name" value="Alkaline Phosphatase, subunit A"/>
    <property type="match status" value="1"/>
</dbReference>
<dbReference type="GO" id="GO:0004065">
    <property type="term" value="F:arylsulfatase activity"/>
    <property type="evidence" value="ECO:0007669"/>
    <property type="project" value="TreeGrafter"/>
</dbReference>
<reference evidence="6" key="1">
    <citation type="submission" date="2016-09" db="EMBL/GenBank/DDBJ databases">
        <authorList>
            <person name="Capua I."/>
            <person name="De Benedictis P."/>
            <person name="Joannis T."/>
            <person name="Lombin L.H."/>
            <person name="Cattoli G."/>
        </authorList>
    </citation>
    <scope>NUCLEOTIDE SEQUENCE</scope>
    <source>
        <strain evidence="6">B9</strain>
    </source>
</reference>
<gene>
    <name evidence="6" type="ORF">CNECB9_1920020</name>
</gene>
<evidence type="ECO:0000256" key="2">
    <source>
        <dbReference type="ARBA" id="ARBA00022723"/>
    </source>
</evidence>
<protein>
    <submittedName>
        <fullName evidence="6">Sulfatase</fullName>
    </submittedName>
</protein>
<evidence type="ECO:0000259" key="5">
    <source>
        <dbReference type="Pfam" id="PF00884"/>
    </source>
</evidence>
<keyword evidence="2" id="KW-0479">Metal-binding</keyword>
<dbReference type="InterPro" id="IPR050738">
    <property type="entry name" value="Sulfatase"/>
</dbReference>
<name>A0A1K0IBG5_CUPNE</name>
<evidence type="ECO:0000313" key="6">
    <source>
        <dbReference type="EMBL" id="SCU74625.1"/>
    </source>
</evidence>
<dbReference type="EMBL" id="FMSH01000104">
    <property type="protein sequence ID" value="SCU74625.1"/>
    <property type="molecule type" value="Genomic_DNA"/>
</dbReference>
<dbReference type="AlphaFoldDB" id="A0A1K0IBG5"/>
<proteinExistence type="inferred from homology"/>
<dbReference type="PANTHER" id="PTHR42693:SF53">
    <property type="entry name" value="ENDO-4-O-SULFATASE"/>
    <property type="match status" value="1"/>
</dbReference>
<evidence type="ECO:0000256" key="3">
    <source>
        <dbReference type="ARBA" id="ARBA00022801"/>
    </source>
</evidence>
<dbReference type="GO" id="GO:0046872">
    <property type="term" value="F:metal ion binding"/>
    <property type="evidence" value="ECO:0007669"/>
    <property type="project" value="UniProtKB-KW"/>
</dbReference>
<dbReference type="InterPro" id="IPR024607">
    <property type="entry name" value="Sulfatase_CS"/>
</dbReference>
<dbReference type="Gene3D" id="3.30.1120.10">
    <property type="match status" value="1"/>
</dbReference>
<feature type="domain" description="Sulfatase N-terminal" evidence="5">
    <location>
        <begin position="12"/>
        <end position="329"/>
    </location>
</feature>
<sequence>MDSSRHVADSRPNLVFILADDLGYADLGCYGGRTPVSPNLDRLAAEGVRFTDAYANSPVCSPSRFALMTGRYQYRLRGGAEEPMTGRARGQSHLGLPPEHPTLPSLLRAQGYRTALIGKWHLGFPPHFGPLKSGYDEFYGPYGGGVDYFTHCDRSGTHDLYENEREVQADGYLTDIISERAVDWLRAAPADSPFMLSVHYTAPHWPWETRADQAESERIREAIQHTDGGSVETYQAMLQHMDEGIGRILDVLASKGLAENTLVVFTSDNGGERFSDTWPLSGKKMELLEGGIRVPLIARWPARIPPGGVTAQVAMTMDWCPTTLEAAGIPPAPTHEPDGISLLPCLADPAQASPRKVFWRMKYRAQRAVRHGNWKYLSVDGHEYLFDLSRDARERANLARREPDVLEALRQCYQDWAQGMPDIPEEAGVELVYTSKDMP</sequence>
<dbReference type="PROSITE" id="PS00149">
    <property type="entry name" value="SULFATASE_2"/>
    <property type="match status" value="1"/>
</dbReference>
<evidence type="ECO:0000256" key="4">
    <source>
        <dbReference type="ARBA" id="ARBA00022837"/>
    </source>
</evidence>
<organism evidence="6">
    <name type="scientific">Cupriavidus necator</name>
    <name type="common">Alcaligenes eutrophus</name>
    <name type="synonym">Ralstonia eutropha</name>
    <dbReference type="NCBI Taxonomy" id="106590"/>
    <lineage>
        <taxon>Bacteria</taxon>
        <taxon>Pseudomonadati</taxon>
        <taxon>Pseudomonadota</taxon>
        <taxon>Betaproteobacteria</taxon>
        <taxon>Burkholderiales</taxon>
        <taxon>Burkholderiaceae</taxon>
        <taxon>Cupriavidus</taxon>
    </lineage>
</organism>
<dbReference type="InterPro" id="IPR000917">
    <property type="entry name" value="Sulfatase_N"/>
</dbReference>
<dbReference type="PROSITE" id="PS00523">
    <property type="entry name" value="SULFATASE_1"/>
    <property type="match status" value="1"/>
</dbReference>
<dbReference type="InterPro" id="IPR017850">
    <property type="entry name" value="Alkaline_phosphatase_core_sf"/>
</dbReference>
<accession>A0A1K0IBG5</accession>
<dbReference type="SUPFAM" id="SSF53649">
    <property type="entry name" value="Alkaline phosphatase-like"/>
    <property type="match status" value="1"/>
</dbReference>
<keyword evidence="3" id="KW-0378">Hydrolase</keyword>
<dbReference type="PANTHER" id="PTHR42693">
    <property type="entry name" value="ARYLSULFATASE FAMILY MEMBER"/>
    <property type="match status" value="1"/>
</dbReference>